<feature type="chain" id="PRO_5020893072" evidence="3">
    <location>
        <begin position="32"/>
        <end position="282"/>
    </location>
</feature>
<reference evidence="4 5" key="1">
    <citation type="submission" date="2019-03" db="EMBL/GenBank/DDBJ databases">
        <title>Paraburkholderia sp. 4M-K11, isolated from subtropical forest soil.</title>
        <authorList>
            <person name="Gao Z.-H."/>
            <person name="Qiu L.-H."/>
        </authorList>
    </citation>
    <scope>NUCLEOTIDE SEQUENCE [LARGE SCALE GENOMIC DNA]</scope>
    <source>
        <strain evidence="4 5">4M-K11</strain>
    </source>
</reference>
<organism evidence="4 5">
    <name type="scientific">Paraburkholderia silviterrae</name>
    <dbReference type="NCBI Taxonomy" id="2528715"/>
    <lineage>
        <taxon>Bacteria</taxon>
        <taxon>Pseudomonadati</taxon>
        <taxon>Pseudomonadota</taxon>
        <taxon>Betaproteobacteria</taxon>
        <taxon>Burkholderiales</taxon>
        <taxon>Burkholderiaceae</taxon>
        <taxon>Paraburkholderia</taxon>
    </lineage>
</organism>
<evidence type="ECO:0000256" key="3">
    <source>
        <dbReference type="SAM" id="SignalP"/>
    </source>
</evidence>
<dbReference type="Gene3D" id="2.60.40.2500">
    <property type="match status" value="1"/>
</dbReference>
<evidence type="ECO:0000256" key="2">
    <source>
        <dbReference type="ARBA" id="ARBA00022729"/>
    </source>
</evidence>
<keyword evidence="2 3" id="KW-0732">Signal</keyword>
<dbReference type="OrthoDB" id="9773431at2"/>
<evidence type="ECO:0000256" key="1">
    <source>
        <dbReference type="ARBA" id="ARBA00006135"/>
    </source>
</evidence>
<dbReference type="EMBL" id="SMRP01000012">
    <property type="protein sequence ID" value="TDG21211.1"/>
    <property type="molecule type" value="Genomic_DNA"/>
</dbReference>
<evidence type="ECO:0000313" key="5">
    <source>
        <dbReference type="Proteomes" id="UP000295722"/>
    </source>
</evidence>
<sequence>MKARFQNTFRAPAGVLTIAAVLATLARPAVAEVIPGPCGSDPHVACAVYDPTETYRIAYRPGEATVLIFEKGEKIDGGGMGDGKAWSAGPAGNGFFFKPKAAQAATNLILLTNRRRYVLKLVPVTRREQAVWSLTFDYPDTRAKESAAAAVRSAEARALLAQTVSAPGTGNFNYDMHGDTTLAPTALWDDGRFTYFEFRTSRDLPQIYRVFADGKEALVNPDDVRGPVLVVHDTAPGFNLRVGDAVLGIRNNAYRPDGQLNPTGTTIPDTVRLVKQKEASGE</sequence>
<dbReference type="InterPro" id="IPR033645">
    <property type="entry name" value="VirB9/CagX/TrbG_C"/>
</dbReference>
<evidence type="ECO:0000313" key="4">
    <source>
        <dbReference type="EMBL" id="TDG21211.1"/>
    </source>
</evidence>
<name>A0A4R5M5Q0_9BURK</name>
<accession>A0A4R5M5Q0</accession>
<gene>
    <name evidence="4" type="ORF">EYW47_22880</name>
</gene>
<comment type="caution">
    <text evidence="4">The sequence shown here is derived from an EMBL/GenBank/DDBJ whole genome shotgun (WGS) entry which is preliminary data.</text>
</comment>
<feature type="signal peptide" evidence="3">
    <location>
        <begin position="1"/>
        <end position="31"/>
    </location>
</feature>
<dbReference type="Proteomes" id="UP000295722">
    <property type="component" value="Unassembled WGS sequence"/>
</dbReference>
<dbReference type="InterPro" id="IPR010258">
    <property type="entry name" value="Conjugal_tfr_TrbG/VirB9/CagX"/>
</dbReference>
<dbReference type="RefSeq" id="WP_133197120.1">
    <property type="nucleotide sequence ID" value="NZ_JBHUCW010000022.1"/>
</dbReference>
<dbReference type="Pfam" id="PF03524">
    <property type="entry name" value="CagX"/>
    <property type="match status" value="1"/>
</dbReference>
<dbReference type="AlphaFoldDB" id="A0A4R5M5Q0"/>
<protein>
    <submittedName>
        <fullName evidence="4">Conjugal transfer protein TrbG</fullName>
    </submittedName>
</protein>
<keyword evidence="5" id="KW-1185">Reference proteome</keyword>
<dbReference type="InterPro" id="IPR038161">
    <property type="entry name" value="VirB9/CagX/TrbG_C_sf"/>
</dbReference>
<comment type="similarity">
    <text evidence="1">Belongs to the TrbG/VirB9 family.</text>
</comment>
<proteinExistence type="inferred from homology"/>
<dbReference type="CDD" id="cd06911">
    <property type="entry name" value="VirB9_CagX_TrbG"/>
    <property type="match status" value="1"/>
</dbReference>